<evidence type="ECO:0000256" key="9">
    <source>
        <dbReference type="ARBA" id="ARBA00023204"/>
    </source>
</evidence>
<dbReference type="Gene3D" id="3.90.320.10">
    <property type="match status" value="1"/>
</dbReference>
<keyword evidence="2" id="KW-0547">Nucleotide-binding</keyword>
<dbReference type="Pfam" id="PF12705">
    <property type="entry name" value="PDDEXK_1"/>
    <property type="match status" value="1"/>
</dbReference>
<dbReference type="Proteomes" id="UP001597227">
    <property type="component" value="Unassembled WGS sequence"/>
</dbReference>
<keyword evidence="1" id="KW-0540">Nuclease</keyword>
<keyword evidence="6" id="KW-0269">Exonuclease</keyword>
<reference evidence="12" key="1">
    <citation type="journal article" date="2019" name="Int. J. Syst. Evol. Microbiol.">
        <title>The Global Catalogue of Microorganisms (GCM) 10K type strain sequencing project: providing services to taxonomists for standard genome sequencing and annotation.</title>
        <authorList>
            <consortium name="The Broad Institute Genomics Platform"/>
            <consortium name="The Broad Institute Genome Sequencing Center for Infectious Disease"/>
            <person name="Wu L."/>
            <person name="Ma J."/>
        </authorList>
    </citation>
    <scope>NUCLEOTIDE SEQUENCE [LARGE SCALE GENOMIC DNA]</scope>
    <source>
        <strain evidence="12">CCUG 15531</strain>
    </source>
</reference>
<dbReference type="InterPro" id="IPR011335">
    <property type="entry name" value="Restrct_endonuc-II-like"/>
</dbReference>
<keyword evidence="9" id="KW-0234">DNA repair</keyword>
<evidence type="ECO:0000256" key="1">
    <source>
        <dbReference type="ARBA" id="ARBA00022722"/>
    </source>
</evidence>
<keyword evidence="7" id="KW-0067">ATP-binding</keyword>
<dbReference type="SUPFAM" id="SSF52540">
    <property type="entry name" value="P-loop containing nucleoside triphosphate hydrolases"/>
    <property type="match status" value="1"/>
</dbReference>
<dbReference type="EMBL" id="JBHUEK010000008">
    <property type="protein sequence ID" value="MFD1778349.1"/>
    <property type="molecule type" value="Genomic_DNA"/>
</dbReference>
<dbReference type="InterPro" id="IPR027417">
    <property type="entry name" value="P-loop_NTPase"/>
</dbReference>
<organism evidence="11 12">
    <name type="scientific">Fredinandcohnia salidurans</name>
    <dbReference type="NCBI Taxonomy" id="2595041"/>
    <lineage>
        <taxon>Bacteria</taxon>
        <taxon>Bacillati</taxon>
        <taxon>Bacillota</taxon>
        <taxon>Bacilli</taxon>
        <taxon>Bacillales</taxon>
        <taxon>Bacillaceae</taxon>
        <taxon>Fredinandcohnia</taxon>
    </lineage>
</organism>
<feature type="domain" description="PD-(D/E)XK endonuclease-like" evidence="10">
    <location>
        <begin position="675"/>
        <end position="947"/>
    </location>
</feature>
<evidence type="ECO:0000259" key="10">
    <source>
        <dbReference type="Pfam" id="PF12705"/>
    </source>
</evidence>
<dbReference type="RefSeq" id="WP_388036380.1">
    <property type="nucleotide sequence ID" value="NZ_JBHUEK010000008.1"/>
</dbReference>
<keyword evidence="12" id="KW-1185">Reference proteome</keyword>
<evidence type="ECO:0000256" key="6">
    <source>
        <dbReference type="ARBA" id="ARBA00022839"/>
    </source>
</evidence>
<keyword evidence="8" id="KW-0238">DNA-binding</keyword>
<accession>A0ABW4MK25</accession>
<protein>
    <submittedName>
        <fullName evidence="11">PD-(D/E)XK nuclease family protein</fullName>
    </submittedName>
</protein>
<dbReference type="PANTHER" id="PTHR30591">
    <property type="entry name" value="RECBCD ENZYME SUBUNIT RECC"/>
    <property type="match status" value="1"/>
</dbReference>
<evidence type="ECO:0000313" key="12">
    <source>
        <dbReference type="Proteomes" id="UP001597227"/>
    </source>
</evidence>
<proteinExistence type="predicted"/>
<evidence type="ECO:0000256" key="4">
    <source>
        <dbReference type="ARBA" id="ARBA00022801"/>
    </source>
</evidence>
<evidence type="ECO:0000256" key="3">
    <source>
        <dbReference type="ARBA" id="ARBA00022763"/>
    </source>
</evidence>
<dbReference type="Gene3D" id="3.40.50.300">
    <property type="entry name" value="P-loop containing nucleotide triphosphate hydrolases"/>
    <property type="match status" value="1"/>
</dbReference>
<keyword evidence="3" id="KW-0227">DNA damage</keyword>
<dbReference type="InterPro" id="IPR038726">
    <property type="entry name" value="PDDEXK_AddAB-type"/>
</dbReference>
<sequence length="978" mass="113334">MEVLIKHLEAICKEHFLTEKILLVDSYMIGEQILRQFTQNNHYAVNIKIKTVKDLALDAQSTEEKQLISDALGTHFMYSLLSEQKMDFRYFHEVEITPTLSQRLYQTVKLLRQAGFTSSSVSREDFVSKAKGEDMIGILASYEELLHKNKMIDEAELFRSALGKYHSRNQVFIFQSNLRLTYLQVEFLKSILPTNYFHLPMEAVRGMEIPEGSSFSKVVFGGETPLSYLFDVEHSQTTVPTLSLFSAKTEDMELKEVLFRMKERGNRFDEAVIFYTASSKYITAMYHLAERMQLPVTYGEGIPIGFTRPGKFVAGILAWMKEFYSVRVFLDLLQENLMDLGEDAPSKARTANLLRDAHIGWGKERYLSQIHAKINQQNASEDRMQHYQWLLKWFSSVFKQTPTNQPDGTIVYRDLLKTIKYFLQNYCKVSSAFDQLAKETLLERIEDLLPYANEALFEVYQKFEEDFLSIQIGQSRPKPGYLHISSYKNGIYVNRKHVFLVGMDNQRFPGKSGEDPILLDIEREKLGRFLPLEKDKSKRNHYFILQLLASAANHEITVSYCRFNINENRVISPAYLLLQCYRIQSGDFSADFTTLQKNVPSVDKKHIVDREDWWTYHISNEQNNPFTESVLSGFSNIERGLHAETMRQDPAFTVYEGKIESDTTGFDPRKNQEITISAGKLEKIAKCPYAYFLENVLRLKVNEDISYDPNRWLDAKTRGSLLHEIFEKFYKEIKARKERPSFEKHIHLLSKIAKDGLEVIKTLVPPPNARTERLETEEIIESCETFLRIEEENNELGEPLYFEYSFGEDAPAVIELPSGKVHVRGIIDRVDQLPDGSYHIIDYKTGSSWGYKTQEFFKGGRQLQHLLYTLAIEAHLGMDDGAVKKSSYLFPTRKGAGERFEREQEETTRTNGKDILDKLLSIVEHGHFTMTDDENECKFCEFKQICRRSTYDKETLKQKQQDETAKGLTSFKGVRAYD</sequence>
<dbReference type="PANTHER" id="PTHR30591:SF1">
    <property type="entry name" value="RECBCD ENZYME SUBUNIT RECC"/>
    <property type="match status" value="1"/>
</dbReference>
<keyword evidence="5" id="KW-0347">Helicase</keyword>
<evidence type="ECO:0000313" key="11">
    <source>
        <dbReference type="EMBL" id="MFD1778349.1"/>
    </source>
</evidence>
<evidence type="ECO:0000256" key="5">
    <source>
        <dbReference type="ARBA" id="ARBA00022806"/>
    </source>
</evidence>
<evidence type="ECO:0000256" key="2">
    <source>
        <dbReference type="ARBA" id="ARBA00022741"/>
    </source>
</evidence>
<keyword evidence="4" id="KW-0378">Hydrolase</keyword>
<name>A0ABW4MK25_9BACI</name>
<dbReference type="SUPFAM" id="SSF52980">
    <property type="entry name" value="Restriction endonuclease-like"/>
    <property type="match status" value="1"/>
</dbReference>
<evidence type="ECO:0000256" key="8">
    <source>
        <dbReference type="ARBA" id="ARBA00023125"/>
    </source>
</evidence>
<evidence type="ECO:0000256" key="7">
    <source>
        <dbReference type="ARBA" id="ARBA00022840"/>
    </source>
</evidence>
<gene>
    <name evidence="11" type="ORF">ACFSFW_06690</name>
</gene>
<comment type="caution">
    <text evidence="11">The sequence shown here is derived from an EMBL/GenBank/DDBJ whole genome shotgun (WGS) entry which is preliminary data.</text>
</comment>
<dbReference type="InterPro" id="IPR011604">
    <property type="entry name" value="PDDEXK-like_dom_sf"/>
</dbReference>